<dbReference type="InterPro" id="IPR057305">
    <property type="entry name" value="Thioredox_PDIA6_C"/>
</dbReference>
<feature type="chain" id="PRO_5042877921" description="protein disulfide-isomerase" evidence="8">
    <location>
        <begin position="23"/>
        <end position="559"/>
    </location>
</feature>
<dbReference type="PROSITE" id="PS51352">
    <property type="entry name" value="THIOREDOXIN_2"/>
    <property type="match status" value="1"/>
</dbReference>
<dbReference type="InterPro" id="IPR013766">
    <property type="entry name" value="Thioredoxin_domain"/>
</dbReference>
<dbReference type="CDD" id="cd03002">
    <property type="entry name" value="PDI_a_MPD1_like"/>
    <property type="match status" value="1"/>
</dbReference>
<dbReference type="PANTHER" id="PTHR45815:SF3">
    <property type="entry name" value="PROTEIN DISULFIDE-ISOMERASE A6"/>
    <property type="match status" value="1"/>
</dbReference>
<dbReference type="PROSITE" id="PS00194">
    <property type="entry name" value="THIOREDOXIN_1"/>
    <property type="match status" value="1"/>
</dbReference>
<dbReference type="InterPro" id="IPR036249">
    <property type="entry name" value="Thioredoxin-like_sf"/>
</dbReference>
<evidence type="ECO:0000256" key="2">
    <source>
        <dbReference type="ARBA" id="ARBA00004319"/>
    </source>
</evidence>
<comment type="subcellular location">
    <subcellularLocation>
        <location evidence="2">Endoplasmic reticulum lumen</location>
    </subcellularLocation>
</comment>
<keyword evidence="4" id="KW-1015">Disulfide bond</keyword>
<gene>
    <name evidence="10" type="ORF">LTR82_007980</name>
</gene>
<evidence type="ECO:0000313" key="11">
    <source>
        <dbReference type="Proteomes" id="UP001168146"/>
    </source>
</evidence>
<name>A0AAN6FQQ8_9PEZI</name>
<evidence type="ECO:0000256" key="1">
    <source>
        <dbReference type="ARBA" id="ARBA00001182"/>
    </source>
</evidence>
<evidence type="ECO:0000256" key="4">
    <source>
        <dbReference type="ARBA" id="ARBA00023157"/>
    </source>
</evidence>
<dbReference type="PRINTS" id="PR00421">
    <property type="entry name" value="THIOREDOXIN"/>
</dbReference>
<keyword evidence="8" id="KW-0732">Signal</keyword>
<dbReference type="GO" id="GO:0003756">
    <property type="term" value="F:protein disulfide isomerase activity"/>
    <property type="evidence" value="ECO:0007669"/>
    <property type="project" value="UniProtKB-EC"/>
</dbReference>
<dbReference type="PANTHER" id="PTHR45815">
    <property type="entry name" value="PROTEIN DISULFIDE-ISOMERASE A6"/>
    <property type="match status" value="1"/>
</dbReference>
<evidence type="ECO:0000313" key="10">
    <source>
        <dbReference type="EMBL" id="KAK0321063.1"/>
    </source>
</evidence>
<evidence type="ECO:0000256" key="3">
    <source>
        <dbReference type="ARBA" id="ARBA00012723"/>
    </source>
</evidence>
<organism evidence="10 11">
    <name type="scientific">Friedmanniomyces endolithicus</name>
    <dbReference type="NCBI Taxonomy" id="329885"/>
    <lineage>
        <taxon>Eukaryota</taxon>
        <taxon>Fungi</taxon>
        <taxon>Dikarya</taxon>
        <taxon>Ascomycota</taxon>
        <taxon>Pezizomycotina</taxon>
        <taxon>Dothideomycetes</taxon>
        <taxon>Dothideomycetidae</taxon>
        <taxon>Mycosphaerellales</taxon>
        <taxon>Teratosphaeriaceae</taxon>
        <taxon>Friedmanniomyces</taxon>
    </lineage>
</organism>
<dbReference type="Pfam" id="PF00085">
    <property type="entry name" value="Thioredoxin"/>
    <property type="match status" value="1"/>
</dbReference>
<dbReference type="GO" id="GO:0015035">
    <property type="term" value="F:protein-disulfide reductase activity"/>
    <property type="evidence" value="ECO:0007669"/>
    <property type="project" value="TreeGrafter"/>
</dbReference>
<dbReference type="GO" id="GO:0034976">
    <property type="term" value="P:response to endoplasmic reticulum stress"/>
    <property type="evidence" value="ECO:0007669"/>
    <property type="project" value="TreeGrafter"/>
</dbReference>
<dbReference type="EC" id="5.3.4.1" evidence="3"/>
<dbReference type="Proteomes" id="UP001168146">
    <property type="component" value="Unassembled WGS sequence"/>
</dbReference>
<reference evidence="10" key="1">
    <citation type="submission" date="2021-12" db="EMBL/GenBank/DDBJ databases">
        <title>Black yeast isolated from Biological Soil Crust.</title>
        <authorList>
            <person name="Kurbessoian T."/>
        </authorList>
    </citation>
    <scope>NUCLEOTIDE SEQUENCE</scope>
    <source>
        <strain evidence="10">CCFEE 5208</strain>
    </source>
</reference>
<dbReference type="SUPFAM" id="SSF52833">
    <property type="entry name" value="Thioredoxin-like"/>
    <property type="match status" value="2"/>
</dbReference>
<evidence type="ECO:0000259" key="9">
    <source>
        <dbReference type="PROSITE" id="PS51352"/>
    </source>
</evidence>
<feature type="region of interest" description="Disordered" evidence="7">
    <location>
        <begin position="516"/>
        <end position="537"/>
    </location>
</feature>
<dbReference type="Gene3D" id="3.40.30.10">
    <property type="entry name" value="Glutaredoxin"/>
    <property type="match status" value="2"/>
</dbReference>
<comment type="caution">
    <text evidence="10">The sequence shown here is derived from an EMBL/GenBank/DDBJ whole genome shotgun (WGS) entry which is preliminary data.</text>
</comment>
<evidence type="ECO:0000256" key="5">
    <source>
        <dbReference type="ARBA" id="ARBA00023235"/>
    </source>
</evidence>
<dbReference type="Pfam" id="PF24541">
    <property type="entry name" value="Thioredox_PDIA6_C"/>
    <property type="match status" value="1"/>
</dbReference>
<feature type="region of interest" description="Disordered" evidence="7">
    <location>
        <begin position="247"/>
        <end position="323"/>
    </location>
</feature>
<comment type="catalytic activity">
    <reaction evidence="1">
        <text>Catalyzes the rearrangement of -S-S- bonds in proteins.</text>
        <dbReference type="EC" id="5.3.4.1"/>
    </reaction>
</comment>
<accession>A0AAN6FQQ8</accession>
<keyword evidence="5" id="KW-0413">Isomerase</keyword>
<feature type="compositionally biased region" description="Low complexity" evidence="7">
    <location>
        <begin position="261"/>
        <end position="285"/>
    </location>
</feature>
<feature type="domain" description="Thioredoxin" evidence="9">
    <location>
        <begin position="11"/>
        <end position="144"/>
    </location>
</feature>
<dbReference type="AlphaFoldDB" id="A0AAN6FQQ8"/>
<proteinExistence type="predicted"/>
<keyword evidence="6" id="KW-0676">Redox-active center</keyword>
<evidence type="ECO:0000256" key="7">
    <source>
        <dbReference type="SAM" id="MobiDB-lite"/>
    </source>
</evidence>
<dbReference type="InterPro" id="IPR017937">
    <property type="entry name" value="Thioredoxin_CS"/>
</dbReference>
<evidence type="ECO:0000256" key="8">
    <source>
        <dbReference type="SAM" id="SignalP"/>
    </source>
</evidence>
<dbReference type="EMBL" id="JASUXU010000022">
    <property type="protein sequence ID" value="KAK0321063.1"/>
    <property type="molecule type" value="Genomic_DNA"/>
</dbReference>
<feature type="signal peptide" evidence="8">
    <location>
        <begin position="1"/>
        <end position="22"/>
    </location>
</feature>
<sequence length="559" mass="60170">MRSQVTTLSLSLALLLLPSTLAEGLYSKTSPVLQLSGQSYRSLIEQSNHTSIIEFYAPWCGHCKNLQPAYEKAAKSLAGLAKVGAVNCDAEENKPFCGSMGVQGFPTLKIVRPGKKVGKPTVEDYRGERTAKGIVDAVVEKIPNHVRRLKDADYEAWLAEGGGDRAKAMLFSEKGTVSALLKAVAVDFLGAIDVAQIRNKETVATEKFNVEKCPTLVLVPGAGKEPIHYNGELKKEAIVAFLSQAASPNADPAPKEKKAKTSSSTSTNKSKASKASSSFSKASASHESQDSRSAKATQTSETLEDDFDPTESPTPKVVTDKFQQPIKVPDVAPPITALPDGLSLQQKCLNTKSSTCLLALLPENPTPDTAAAISSLSTIHHKHTQAKRTLFPFYQLPASNSQAAALRSKLDLASNTVEILAVNGKRGWYRHFPSTTFSQNAIEDWVDAVRMGDTPRHELPSGLVVPADGLPTEPIKMDFGSAEGLREAMKGQMPEGMGFEVEEIDDDMYEQLMKQEGGKGKGKENVPPVEEGMGHDELRDEVFVGVETSEHGADQPVAV</sequence>
<dbReference type="GO" id="GO:0005788">
    <property type="term" value="C:endoplasmic reticulum lumen"/>
    <property type="evidence" value="ECO:0007669"/>
    <property type="project" value="UniProtKB-SubCell"/>
</dbReference>
<protein>
    <recommendedName>
        <fullName evidence="3">protein disulfide-isomerase</fullName>
        <ecNumber evidence="3">5.3.4.1</ecNumber>
    </recommendedName>
</protein>
<evidence type="ECO:0000256" key="6">
    <source>
        <dbReference type="ARBA" id="ARBA00023284"/>
    </source>
</evidence>